<reference evidence="1" key="2">
    <citation type="submission" date="2020-09" db="EMBL/GenBank/DDBJ databases">
        <authorList>
            <person name="Sun Q."/>
            <person name="Zhou Y."/>
        </authorList>
    </citation>
    <scope>NUCLEOTIDE SEQUENCE</scope>
    <source>
        <strain evidence="1">CGMCC 1.15179</strain>
    </source>
</reference>
<proteinExistence type="predicted"/>
<comment type="caution">
    <text evidence="1">The sequence shown here is derived from an EMBL/GenBank/DDBJ whole genome shotgun (WGS) entry which is preliminary data.</text>
</comment>
<keyword evidence="2" id="KW-1185">Reference proteome</keyword>
<dbReference type="RefSeq" id="WP_188648950.1">
    <property type="nucleotide sequence ID" value="NZ_BMHQ01000015.1"/>
</dbReference>
<name>A0A8J2VLA6_9BACL</name>
<protein>
    <submittedName>
        <fullName evidence="1">Uncharacterized protein</fullName>
    </submittedName>
</protein>
<sequence>MAFTVTGKIHGDVVTYTWDNGQITCTEDWAMADIESQLWAMKELGVKIWTPTRLYHYSENFLQDPHNALVLICDCLDVFISDSGDVPEMNQFTIPIRV</sequence>
<evidence type="ECO:0000313" key="1">
    <source>
        <dbReference type="EMBL" id="GGE27946.1"/>
    </source>
</evidence>
<dbReference type="EMBL" id="BMHQ01000015">
    <property type="protein sequence ID" value="GGE27946.1"/>
    <property type="molecule type" value="Genomic_DNA"/>
</dbReference>
<gene>
    <name evidence="1" type="ORF">GCM10011571_32630</name>
</gene>
<dbReference type="Proteomes" id="UP000625210">
    <property type="component" value="Unassembled WGS sequence"/>
</dbReference>
<dbReference type="AlphaFoldDB" id="A0A8J2VLA6"/>
<reference evidence="1" key="1">
    <citation type="journal article" date="2014" name="Int. J. Syst. Evol. Microbiol.">
        <title>Complete genome sequence of Corynebacterium casei LMG S-19264T (=DSM 44701T), isolated from a smear-ripened cheese.</title>
        <authorList>
            <consortium name="US DOE Joint Genome Institute (JGI-PGF)"/>
            <person name="Walter F."/>
            <person name="Albersmeier A."/>
            <person name="Kalinowski J."/>
            <person name="Ruckert C."/>
        </authorList>
    </citation>
    <scope>NUCLEOTIDE SEQUENCE</scope>
    <source>
        <strain evidence="1">CGMCC 1.15179</strain>
    </source>
</reference>
<organism evidence="1 2">
    <name type="scientific">Marinithermofilum abyssi</name>
    <dbReference type="NCBI Taxonomy" id="1571185"/>
    <lineage>
        <taxon>Bacteria</taxon>
        <taxon>Bacillati</taxon>
        <taxon>Bacillota</taxon>
        <taxon>Bacilli</taxon>
        <taxon>Bacillales</taxon>
        <taxon>Thermoactinomycetaceae</taxon>
        <taxon>Marinithermofilum</taxon>
    </lineage>
</organism>
<evidence type="ECO:0000313" key="2">
    <source>
        <dbReference type="Proteomes" id="UP000625210"/>
    </source>
</evidence>
<accession>A0A8J2VLA6</accession>